<reference evidence="3" key="1">
    <citation type="submission" date="2019-03" db="EMBL/GenBank/DDBJ databases">
        <title>Snf2 controls pulcherriminic acid biosynthesis and connects pigmentation and antifungal activity of the yeast Metschnikowia pulcherrima.</title>
        <authorList>
            <person name="Gore-Lloyd D."/>
            <person name="Sumann I."/>
            <person name="Brachmann A.O."/>
            <person name="Schneeberger K."/>
            <person name="Ortiz-Merino R.A."/>
            <person name="Moreno-Beltran M."/>
            <person name="Schlaefli M."/>
            <person name="Kirner P."/>
            <person name="Santos Kron A."/>
            <person name="Wolfe K.H."/>
            <person name="Piel J."/>
            <person name="Ahrens C.H."/>
            <person name="Henk D."/>
            <person name="Freimoser F.M."/>
        </authorList>
    </citation>
    <scope>NUCLEOTIDE SEQUENCE [LARGE SCALE GENOMIC DNA]</scope>
    <source>
        <strain evidence="3">APC 1.2</strain>
    </source>
</reference>
<evidence type="ECO:0000256" key="1">
    <source>
        <dbReference type="SAM" id="Phobius"/>
    </source>
</evidence>
<dbReference type="AlphaFoldDB" id="A0A4V1AF02"/>
<keyword evidence="3" id="KW-1185">Reference proteome</keyword>
<evidence type="ECO:0000313" key="3">
    <source>
        <dbReference type="Proteomes" id="UP000292447"/>
    </source>
</evidence>
<feature type="transmembrane region" description="Helical" evidence="1">
    <location>
        <begin position="17"/>
        <end position="37"/>
    </location>
</feature>
<sequence>MSLGDPSVDKTTVKMKLIFRIAAVLAILAFLTASAILDNNVDPDQGITRLTPVPLLEGFKRVPEDVVMDLPVSLLIDPEASKSRAHEARMRLEWYVKDLRGFVINAEFDYRAFEKRINKFRHELADIEFMIESGINHKHGLGNLMVHARRMYQFWVDSTDKLNRYVRSELPGHAEIFQMIQLNVQVVALHTPEDVLERQHEIHKQRVRQVYCSYLKAHQDFNKRVLVPLGIRVFFKYLVLIMKPVLDTIKNQAEITDLDDTICAELFVEQKSHGRAANTI</sequence>
<keyword evidence="1" id="KW-0812">Transmembrane</keyword>
<evidence type="ECO:0000313" key="2">
    <source>
        <dbReference type="EMBL" id="QBM91003.1"/>
    </source>
</evidence>
<proteinExistence type="predicted"/>
<keyword evidence="1" id="KW-0472">Membrane</keyword>
<gene>
    <name evidence="2" type="ORF">METSCH_G00440</name>
</gene>
<keyword evidence="1" id="KW-1133">Transmembrane helix</keyword>
<accession>A0A4V1AF02</accession>
<organism evidence="2 3">
    <name type="scientific">Metschnikowia aff. pulcherrima</name>
    <dbReference type="NCBI Taxonomy" id="2163413"/>
    <lineage>
        <taxon>Eukaryota</taxon>
        <taxon>Fungi</taxon>
        <taxon>Dikarya</taxon>
        <taxon>Ascomycota</taxon>
        <taxon>Saccharomycotina</taxon>
        <taxon>Pichiomycetes</taxon>
        <taxon>Metschnikowiaceae</taxon>
        <taxon>Metschnikowia</taxon>
    </lineage>
</organism>
<protein>
    <submittedName>
        <fullName evidence="2">Uncharacterized protein</fullName>
    </submittedName>
</protein>
<dbReference type="Proteomes" id="UP000292447">
    <property type="component" value="Chromosome VII"/>
</dbReference>
<dbReference type="EMBL" id="CP034462">
    <property type="protein sequence ID" value="QBM91003.1"/>
    <property type="molecule type" value="Genomic_DNA"/>
</dbReference>
<name>A0A4V1AF02_9ASCO</name>